<dbReference type="InterPro" id="IPR014942">
    <property type="entry name" value="AbiEii"/>
</dbReference>
<dbReference type="EMBL" id="JBIMSN010000181">
    <property type="protein sequence ID" value="MFH5232968.1"/>
    <property type="molecule type" value="Genomic_DNA"/>
</dbReference>
<keyword evidence="2" id="KW-0808">Transferase</keyword>
<dbReference type="EMBL" id="JBIMSO010000035">
    <property type="protein sequence ID" value="MFH5208082.1"/>
    <property type="molecule type" value="Genomic_DNA"/>
</dbReference>
<proteinExistence type="predicted"/>
<evidence type="ECO:0000313" key="2">
    <source>
        <dbReference type="EMBL" id="MFH5232968.1"/>
    </source>
</evidence>
<evidence type="ECO:0000313" key="4">
    <source>
        <dbReference type="Proteomes" id="UP001609219"/>
    </source>
</evidence>
<dbReference type="Proteomes" id="UP001609175">
    <property type="component" value="Unassembled WGS sequence"/>
</dbReference>
<sequence length="308" mass="33958">MMRSSRSPVAVTASLTAHIKAEATRTGVPFDRVKRRFVMSRFLERVFTADPDGWILKGGVGMMIRLPQARHSRDIDMMRMPRDDGHDGRAVDELQQLVHSNSIDPLAFDITSTRTMAADKGLRITVAARLGLKTFDSFPIDLAAWQGVVGEVEHHALSQIPDLDDFPVSATIRLYPLADQIADKLCAMYEQHALPDGRKVASSRYRDLVDLLLISGNLAISMTSTVAALEKQRAHRNILLPNAFQVPGAGWSSNWSATAKESPLAAELHDLTTALDIGGRCYGRILAALPAGRQPPDTWNPRLSRWTS</sequence>
<organism evidence="2 4">
    <name type="scientific">Antrihabitans spumae</name>
    <dbReference type="NCBI Taxonomy" id="3373370"/>
    <lineage>
        <taxon>Bacteria</taxon>
        <taxon>Bacillati</taxon>
        <taxon>Actinomycetota</taxon>
        <taxon>Actinomycetes</taxon>
        <taxon>Mycobacteriales</taxon>
        <taxon>Nocardiaceae</taxon>
        <taxon>Antrihabitans</taxon>
    </lineage>
</organism>
<evidence type="ECO:0000313" key="1">
    <source>
        <dbReference type="EMBL" id="MFH5208082.1"/>
    </source>
</evidence>
<comment type="caution">
    <text evidence="2">The sequence shown here is derived from an EMBL/GenBank/DDBJ whole genome shotgun (WGS) entry which is preliminary data.</text>
</comment>
<dbReference type="Proteomes" id="UP001609219">
    <property type="component" value="Unassembled WGS sequence"/>
</dbReference>
<name>A0ABW7KD64_9NOCA</name>
<accession>A0ABW7KD64</accession>
<keyword evidence="4" id="KW-1185">Reference proteome</keyword>
<dbReference type="RefSeq" id="WP_395113512.1">
    <property type="nucleotide sequence ID" value="NZ_JBIMSN010000181.1"/>
</dbReference>
<dbReference type="GO" id="GO:0016740">
    <property type="term" value="F:transferase activity"/>
    <property type="evidence" value="ECO:0007669"/>
    <property type="project" value="UniProtKB-KW"/>
</dbReference>
<reference evidence="3 4" key="1">
    <citation type="submission" date="2024-10" db="EMBL/GenBank/DDBJ databases">
        <authorList>
            <person name="Riesco R."/>
        </authorList>
    </citation>
    <scope>NUCLEOTIDE SEQUENCE [LARGE SCALE GENOMIC DNA]</scope>
    <source>
        <strain evidence="1 3">NCIMB 15449</strain>
        <strain evidence="2 4">NCIMB 15450</strain>
    </source>
</reference>
<dbReference type="Pfam" id="PF08843">
    <property type="entry name" value="AbiEii"/>
    <property type="match status" value="1"/>
</dbReference>
<gene>
    <name evidence="1" type="ORF">ACHIPZ_07635</name>
    <name evidence="2" type="ORF">ACHIRB_31035</name>
</gene>
<evidence type="ECO:0000313" key="3">
    <source>
        <dbReference type="Proteomes" id="UP001609175"/>
    </source>
</evidence>
<protein>
    <submittedName>
        <fullName evidence="2">Nucleotidyl transferase AbiEii/AbiGii toxin family protein</fullName>
    </submittedName>
</protein>